<dbReference type="PANTHER" id="PTHR43031:SF1">
    <property type="entry name" value="PYRIDINE NUCLEOTIDE-DISULPHIDE OXIDOREDUCTASE"/>
    <property type="match status" value="1"/>
</dbReference>
<dbReference type="AlphaFoldDB" id="A0A7C5VV84"/>
<dbReference type="Pfam" id="PF00581">
    <property type="entry name" value="Rhodanese"/>
    <property type="match status" value="1"/>
</dbReference>
<dbReference type="EMBL" id="DRWX01000342">
    <property type="protein sequence ID" value="HHM97031.1"/>
    <property type="molecule type" value="Genomic_DNA"/>
</dbReference>
<dbReference type="InterPro" id="IPR050229">
    <property type="entry name" value="GlpE_sulfurtransferase"/>
</dbReference>
<dbReference type="InterPro" id="IPR001763">
    <property type="entry name" value="Rhodanese-like_dom"/>
</dbReference>
<proteinExistence type="predicted"/>
<dbReference type="PANTHER" id="PTHR43031">
    <property type="entry name" value="FAD-DEPENDENT OXIDOREDUCTASE"/>
    <property type="match status" value="1"/>
</dbReference>
<protein>
    <submittedName>
        <fullName evidence="2">Rhodanese-like domain-containing protein</fullName>
    </submittedName>
</protein>
<dbReference type="SUPFAM" id="SSF52821">
    <property type="entry name" value="Rhodanese/Cell cycle control phosphatase"/>
    <property type="match status" value="1"/>
</dbReference>
<evidence type="ECO:0000313" key="2">
    <source>
        <dbReference type="EMBL" id="HHM97031.1"/>
    </source>
</evidence>
<dbReference type="Gene3D" id="3.40.250.10">
    <property type="entry name" value="Rhodanese-like domain"/>
    <property type="match status" value="1"/>
</dbReference>
<sequence length="111" mass="12333">MFARLFNRFRIPEISPAEAHARQQAGALILDVREPHEWRGGHIPGAQLIPLDDLPQRVNELDPNRELIVVCRSGNRSAYATLLLQQAGFTRVANLTGGMIAWARAGLPVTR</sequence>
<dbReference type="PROSITE" id="PS50206">
    <property type="entry name" value="RHODANESE_3"/>
    <property type="match status" value="1"/>
</dbReference>
<dbReference type="InterPro" id="IPR036873">
    <property type="entry name" value="Rhodanese-like_dom_sf"/>
</dbReference>
<gene>
    <name evidence="2" type="ORF">ENM21_07465</name>
</gene>
<dbReference type="CDD" id="cd00158">
    <property type="entry name" value="RHOD"/>
    <property type="match status" value="1"/>
</dbReference>
<accession>A0A7C5VV84</accession>
<feature type="domain" description="Rhodanese" evidence="1">
    <location>
        <begin position="23"/>
        <end position="111"/>
    </location>
</feature>
<reference evidence="2" key="1">
    <citation type="journal article" date="2020" name="mSystems">
        <title>Genome- and Community-Level Interaction Insights into Carbon Utilization and Element Cycling Functions of Hydrothermarchaeota in Hydrothermal Sediment.</title>
        <authorList>
            <person name="Zhou Z."/>
            <person name="Liu Y."/>
            <person name="Xu W."/>
            <person name="Pan J."/>
            <person name="Luo Z.H."/>
            <person name="Li M."/>
        </authorList>
    </citation>
    <scope>NUCLEOTIDE SEQUENCE [LARGE SCALE GENOMIC DNA]</scope>
    <source>
        <strain evidence="2">SpSt-1065</strain>
    </source>
</reference>
<dbReference type="FunFam" id="3.40.250.10:FF:000049">
    <property type="entry name" value="Phage shock protein E"/>
    <property type="match status" value="1"/>
</dbReference>
<name>A0A7C5VV84_THERO</name>
<organism evidence="2">
    <name type="scientific">Thermomicrobium roseum</name>
    <dbReference type="NCBI Taxonomy" id="500"/>
    <lineage>
        <taxon>Bacteria</taxon>
        <taxon>Pseudomonadati</taxon>
        <taxon>Thermomicrobiota</taxon>
        <taxon>Thermomicrobia</taxon>
        <taxon>Thermomicrobiales</taxon>
        <taxon>Thermomicrobiaceae</taxon>
        <taxon>Thermomicrobium</taxon>
    </lineage>
</organism>
<comment type="caution">
    <text evidence="2">The sequence shown here is derived from an EMBL/GenBank/DDBJ whole genome shotgun (WGS) entry which is preliminary data.</text>
</comment>
<evidence type="ECO:0000259" key="1">
    <source>
        <dbReference type="PROSITE" id="PS50206"/>
    </source>
</evidence>
<dbReference type="SMART" id="SM00450">
    <property type="entry name" value="RHOD"/>
    <property type="match status" value="1"/>
</dbReference>